<proteinExistence type="predicted"/>
<reference evidence="2 4" key="3">
    <citation type="submission" date="2020-03" db="EMBL/GenBank/DDBJ databases">
        <title>Bacillus aquiflavi sp. nov., isolated from yellow water of strong flavor Chinese baijiu in Yibin region of China.</title>
        <authorList>
            <person name="Xie J."/>
        </authorList>
    </citation>
    <scope>NUCLEOTIDE SEQUENCE [LARGE SCALE GENOMIC DNA]</scope>
    <source>
        <strain evidence="2 4">Gsoil 114</strain>
    </source>
</reference>
<reference evidence="2 4" key="2">
    <citation type="submission" date="2020-02" db="EMBL/GenBank/DDBJ databases">
        <authorList>
            <person name="Feng H."/>
        </authorList>
    </citation>
    <scope>NUCLEOTIDE SEQUENCE [LARGE SCALE GENOMIC DNA]</scope>
    <source>
        <strain evidence="2 4">Gsoil 114</strain>
    </source>
</reference>
<evidence type="ECO:0000313" key="3">
    <source>
        <dbReference type="Proteomes" id="UP000030588"/>
    </source>
</evidence>
<dbReference type="RefSeq" id="WP_035355605.1">
    <property type="nucleotide sequence ID" value="NZ_JAAIWK010000002.1"/>
</dbReference>
<comment type="caution">
    <text evidence="1">The sequence shown here is derived from an EMBL/GenBank/DDBJ whole genome shotgun (WGS) entry which is preliminary data.</text>
</comment>
<evidence type="ECO:0000313" key="2">
    <source>
        <dbReference type="EMBL" id="NEY18903.1"/>
    </source>
</evidence>
<dbReference type="STRING" id="363870.NG54_14640"/>
<keyword evidence="4" id="KW-1185">Reference proteome</keyword>
<evidence type="ECO:0008006" key="5">
    <source>
        <dbReference type="Google" id="ProtNLM"/>
    </source>
</evidence>
<dbReference type="Proteomes" id="UP000030588">
    <property type="component" value="Unassembled WGS sequence"/>
</dbReference>
<reference evidence="1 3" key="1">
    <citation type="submission" date="2014-10" db="EMBL/GenBank/DDBJ databases">
        <title>Draft genome of phytase producing Bacillus ginsengihumi strain M2.11.</title>
        <authorList>
            <person name="Toymentseva A."/>
            <person name="Boulygina E.A."/>
            <person name="Kazakov S.V."/>
            <person name="Kayumov I."/>
            <person name="Suleimanova A.D."/>
            <person name="Mardanova A.M."/>
            <person name="Maria S.N."/>
            <person name="Sergey M.Y."/>
            <person name="Sharipova M.R."/>
        </authorList>
    </citation>
    <scope>NUCLEOTIDE SEQUENCE [LARGE SCALE GENOMIC DNA]</scope>
    <source>
        <strain evidence="1 3">M2.11</strain>
    </source>
</reference>
<name>A0A0A6V917_9BACI</name>
<dbReference type="AlphaFoldDB" id="A0A0A6V917"/>
<evidence type="ECO:0000313" key="4">
    <source>
        <dbReference type="Proteomes" id="UP000476934"/>
    </source>
</evidence>
<dbReference type="Pfam" id="PF14120">
    <property type="entry name" value="YhzD"/>
    <property type="match status" value="1"/>
</dbReference>
<accession>A0A0A6V917</accession>
<gene>
    <name evidence="2" type="ORF">G4D61_02825</name>
    <name evidence="1" type="ORF">NG54_14640</name>
</gene>
<dbReference type="Proteomes" id="UP000476934">
    <property type="component" value="Unassembled WGS sequence"/>
</dbReference>
<sequence length="61" mass="6861">MPIYYLTAFESSGEKIIDEQIDAVNDQEAKLKGEEILLKKGGCEKSHRLTSPQGALILFHR</sequence>
<protein>
    <recommendedName>
        <fullName evidence="5">YhzD-like protein</fullName>
    </recommendedName>
</protein>
<dbReference type="InterPro" id="IPR025544">
    <property type="entry name" value="YhzD"/>
</dbReference>
<evidence type="ECO:0000313" key="1">
    <source>
        <dbReference type="EMBL" id="KHD84580.1"/>
    </source>
</evidence>
<dbReference type="EMBL" id="JAAIWK010000002">
    <property type="protein sequence ID" value="NEY18903.1"/>
    <property type="molecule type" value="Genomic_DNA"/>
</dbReference>
<organism evidence="1 3">
    <name type="scientific">Heyndrickxia ginsengihumi</name>
    <dbReference type="NCBI Taxonomy" id="363870"/>
    <lineage>
        <taxon>Bacteria</taxon>
        <taxon>Bacillati</taxon>
        <taxon>Bacillota</taxon>
        <taxon>Bacilli</taxon>
        <taxon>Bacillales</taxon>
        <taxon>Bacillaceae</taxon>
        <taxon>Heyndrickxia</taxon>
    </lineage>
</organism>
<dbReference type="EMBL" id="JRUN01000051">
    <property type="protein sequence ID" value="KHD84580.1"/>
    <property type="molecule type" value="Genomic_DNA"/>
</dbReference>